<proteinExistence type="predicted"/>
<reference evidence="2" key="2">
    <citation type="journal article" date="2023" name="IMA Fungus">
        <title>Comparative genomic study of the Penicillium genus elucidates a diverse pangenome and 15 lateral gene transfer events.</title>
        <authorList>
            <person name="Petersen C."/>
            <person name="Sorensen T."/>
            <person name="Nielsen M.R."/>
            <person name="Sondergaard T.E."/>
            <person name="Sorensen J.L."/>
            <person name="Fitzpatrick D.A."/>
            <person name="Frisvad J.C."/>
            <person name="Nielsen K.L."/>
        </authorList>
    </citation>
    <scope>NUCLEOTIDE SEQUENCE</scope>
    <source>
        <strain evidence="2">IBT 21917</strain>
    </source>
</reference>
<gene>
    <name evidence="2" type="ORF">N7492_001461</name>
</gene>
<name>A0A9W9ISE2_9EURO</name>
<keyword evidence="1" id="KW-0732">Signal</keyword>
<feature type="signal peptide" evidence="1">
    <location>
        <begin position="1"/>
        <end position="16"/>
    </location>
</feature>
<evidence type="ECO:0008006" key="4">
    <source>
        <dbReference type="Google" id="ProtNLM"/>
    </source>
</evidence>
<evidence type="ECO:0000313" key="3">
    <source>
        <dbReference type="Proteomes" id="UP001146351"/>
    </source>
</evidence>
<dbReference type="AlphaFoldDB" id="A0A9W9ISE2"/>
<evidence type="ECO:0000256" key="1">
    <source>
        <dbReference type="SAM" id="SignalP"/>
    </source>
</evidence>
<reference evidence="2" key="1">
    <citation type="submission" date="2022-11" db="EMBL/GenBank/DDBJ databases">
        <authorList>
            <person name="Petersen C."/>
        </authorList>
    </citation>
    <scope>NUCLEOTIDE SEQUENCE</scope>
    <source>
        <strain evidence="2">IBT 21917</strain>
    </source>
</reference>
<evidence type="ECO:0000313" key="2">
    <source>
        <dbReference type="EMBL" id="KAJ5183845.1"/>
    </source>
</evidence>
<comment type="caution">
    <text evidence="2">The sequence shown here is derived from an EMBL/GenBank/DDBJ whole genome shotgun (WGS) entry which is preliminary data.</text>
</comment>
<dbReference type="InterPro" id="IPR036673">
    <property type="entry name" value="Cyanovirin-N_sf"/>
</dbReference>
<dbReference type="OrthoDB" id="10436998at2759"/>
<accession>A0A9W9ISE2</accession>
<feature type="chain" id="PRO_5040971171" description="Cyanovirin-N domain-containing protein" evidence="1">
    <location>
        <begin position="17"/>
        <end position="158"/>
    </location>
</feature>
<keyword evidence="3" id="KW-1185">Reference proteome</keyword>
<organism evidence="2 3">
    <name type="scientific">Penicillium capsulatum</name>
    <dbReference type="NCBI Taxonomy" id="69766"/>
    <lineage>
        <taxon>Eukaryota</taxon>
        <taxon>Fungi</taxon>
        <taxon>Dikarya</taxon>
        <taxon>Ascomycota</taxon>
        <taxon>Pezizomycotina</taxon>
        <taxon>Eurotiomycetes</taxon>
        <taxon>Eurotiomycetidae</taxon>
        <taxon>Eurotiales</taxon>
        <taxon>Aspergillaceae</taxon>
        <taxon>Penicillium</taxon>
    </lineage>
</organism>
<sequence>MRSFKFIPFLFSLAIAIRPENAPTCNEGDGLEKGDVSLSKLCSNAQLNGDGWLYVDCDVGAKPMRFGVGLNYCVTDDGGEISIREDGMAMNTPSCRDTCKAIVNKGDYAKLKCSASDCQGEIDLDKAVTFNGSYLKCGKHIGSGGSQIKKRAMRDDDL</sequence>
<protein>
    <recommendedName>
        <fullName evidence="4">Cyanovirin-N domain-containing protein</fullName>
    </recommendedName>
</protein>
<dbReference type="SUPFAM" id="SSF51322">
    <property type="entry name" value="Cyanovirin-N"/>
    <property type="match status" value="1"/>
</dbReference>
<dbReference type="EMBL" id="JAPQKO010000001">
    <property type="protein sequence ID" value="KAJ5183845.1"/>
    <property type="molecule type" value="Genomic_DNA"/>
</dbReference>
<dbReference type="Proteomes" id="UP001146351">
    <property type="component" value="Unassembled WGS sequence"/>
</dbReference>